<protein>
    <recommendedName>
        <fullName evidence="5">Alpha/beta hydrolase</fullName>
    </recommendedName>
</protein>
<dbReference type="Pfam" id="PF00756">
    <property type="entry name" value="Esterase"/>
    <property type="match status" value="1"/>
</dbReference>
<dbReference type="Proteomes" id="UP000183031">
    <property type="component" value="Unassembled WGS sequence"/>
</dbReference>
<organism evidence="3 4">
    <name type="scientific">Serratia nematodiphila</name>
    <dbReference type="NCBI Taxonomy" id="458197"/>
    <lineage>
        <taxon>Bacteria</taxon>
        <taxon>Pseudomonadati</taxon>
        <taxon>Pseudomonadota</taxon>
        <taxon>Gammaproteobacteria</taxon>
        <taxon>Enterobacterales</taxon>
        <taxon>Yersiniaceae</taxon>
        <taxon>Serratia</taxon>
    </lineage>
</organism>
<reference evidence="3 4" key="1">
    <citation type="submission" date="2016-10" db="EMBL/GenBank/DDBJ databases">
        <authorList>
            <person name="Varghese N."/>
            <person name="Submissions S."/>
        </authorList>
    </citation>
    <scope>NUCLEOTIDE SEQUENCE [LARGE SCALE GENOMIC DNA]</scope>
    <source>
        <strain evidence="3 4">CGMCC 1.6853</strain>
    </source>
</reference>
<dbReference type="SUPFAM" id="SSF53474">
    <property type="entry name" value="alpha/beta-Hydrolases"/>
    <property type="match status" value="1"/>
</dbReference>
<dbReference type="PANTHER" id="PTHR40841">
    <property type="entry name" value="SIDEROPHORE TRIACETYLFUSARININE C ESTERASE"/>
    <property type="match status" value="1"/>
</dbReference>
<dbReference type="PANTHER" id="PTHR40841:SF2">
    <property type="entry name" value="SIDEROPHORE-DEGRADING ESTERASE (EUROFUNG)"/>
    <property type="match status" value="1"/>
</dbReference>
<evidence type="ECO:0000256" key="2">
    <source>
        <dbReference type="ARBA" id="ARBA00022801"/>
    </source>
</evidence>
<comment type="caution">
    <text evidence="3">The sequence shown here is derived from an EMBL/GenBank/DDBJ whole genome shotgun (WGS) entry which is preliminary data.</text>
</comment>
<sequence length="259" mass="29113">MCEDLISRTKCFVFNGQRYRVFISHRRGTGGNLNPLYLLDANSQFSVVTERNNRKRDGDILYIGIGYQDGVDILKARTRDYTVPSGEKEFAEGGGAAAFYQFIAACVKPWIEAHYPVNVDQQTLAGHSHGGHFVLYTLFNHPDAFQNYLAASPSIWWGNGALIPDGKLTIDEHVNQVTLMVGEYEEKLHPQSNETEKMQILRMNATPNLRARNLAEKLIGNEQRCSFVFCTGRRHPGVIKDYAQVANLIAGHRPQNDGL</sequence>
<proteinExistence type="inferred from homology"/>
<evidence type="ECO:0000256" key="1">
    <source>
        <dbReference type="ARBA" id="ARBA00005622"/>
    </source>
</evidence>
<dbReference type="RefSeq" id="WP_072010129.1">
    <property type="nucleotide sequence ID" value="NZ_CBCSIN010000028.1"/>
</dbReference>
<dbReference type="Gene3D" id="3.40.50.1820">
    <property type="entry name" value="alpha/beta hydrolase"/>
    <property type="match status" value="1"/>
</dbReference>
<comment type="similarity">
    <text evidence="1">Belongs to the esterase D family.</text>
</comment>
<evidence type="ECO:0008006" key="5">
    <source>
        <dbReference type="Google" id="ProtNLM"/>
    </source>
</evidence>
<dbReference type="InterPro" id="IPR029058">
    <property type="entry name" value="AB_hydrolase_fold"/>
</dbReference>
<gene>
    <name evidence="3" type="ORF">SAMN02927935_04719</name>
</gene>
<accession>A0A1G5LS22</accession>
<dbReference type="InterPro" id="IPR000801">
    <property type="entry name" value="Esterase-like"/>
</dbReference>
<name>A0A1G5LS22_9GAMM</name>
<keyword evidence="2" id="KW-0378">Hydrolase</keyword>
<dbReference type="EMBL" id="FMUT01000017">
    <property type="protein sequence ID" value="SCZ15078.1"/>
    <property type="molecule type" value="Genomic_DNA"/>
</dbReference>
<evidence type="ECO:0000313" key="3">
    <source>
        <dbReference type="EMBL" id="SCZ15078.1"/>
    </source>
</evidence>
<dbReference type="InterPro" id="IPR052558">
    <property type="entry name" value="Siderophore_Hydrolase_D"/>
</dbReference>
<evidence type="ECO:0000313" key="4">
    <source>
        <dbReference type="Proteomes" id="UP000183031"/>
    </source>
</evidence>
<keyword evidence="4" id="KW-1185">Reference proteome</keyword>